<evidence type="ECO:0000256" key="2">
    <source>
        <dbReference type="ARBA" id="ARBA00023125"/>
    </source>
</evidence>
<dbReference type="Gene3D" id="1.10.10.10">
    <property type="entry name" value="Winged helix-like DNA-binding domain superfamily/Winged helix DNA-binding domain"/>
    <property type="match status" value="1"/>
</dbReference>
<dbReference type="InterPro" id="IPR014757">
    <property type="entry name" value="Tscrpt_reg_IclR_C"/>
</dbReference>
<dbReference type="PROSITE" id="PS51077">
    <property type="entry name" value="HTH_ICLR"/>
    <property type="match status" value="1"/>
</dbReference>
<dbReference type="PANTHER" id="PTHR30136:SF24">
    <property type="entry name" value="HTH-TYPE TRANSCRIPTIONAL REPRESSOR ALLR"/>
    <property type="match status" value="1"/>
</dbReference>
<feature type="domain" description="IclR-ED" evidence="5">
    <location>
        <begin position="72"/>
        <end position="249"/>
    </location>
</feature>
<reference evidence="6" key="1">
    <citation type="submission" date="2015-08" db="EMBL/GenBank/DDBJ databases">
        <title>Draft genome sequence of Komagataeibacter europaeus CECT 8546 a cellulose producer strain from vinegar produced by the traditional method.</title>
        <authorList>
            <person name="Poehlein A."/>
            <person name="Valera M.J."/>
            <person name="Haack F.S."/>
            <person name="Mas A."/>
            <person name="Daniel R."/>
            <person name="Streit W.R."/>
            <person name="Mateo E."/>
        </authorList>
    </citation>
    <scope>NUCLEOTIDE SEQUENCE [LARGE SCALE GENOMIC DNA]</scope>
    <source>
        <strain evidence="6">CECT 8546</strain>
    </source>
</reference>
<sequence>MLPGDQTWPDGTQTLGRGLCLLQAVSEGHRSLPALVAHVGYTRSTTQRLVAALVQSRWLRQVPGDTYFLGPRFLELAQRAQEDNPITVMARPTLRELGIKTRDTIHLGIRAEDDVLYLDKVNSQRGLEMRSRIGQRMPLALTGVGRALLLDDRKSEWRRLYRCATRKGASPDLWLERMHAYRDTGCVFDLEDNEPGINCVAAPLRDGRGCIVAAISIASATVYLPRPRMEELSPMVLDAAETISRQMGWKGQAHDMA</sequence>
<gene>
    <name evidence="6" type="primary">kdgR</name>
    <name evidence="6" type="ORF">KOEU_24010</name>
</gene>
<keyword evidence="1" id="KW-0805">Transcription regulation</keyword>
<keyword evidence="2" id="KW-0238">DNA-binding</keyword>
<dbReference type="InterPro" id="IPR036390">
    <property type="entry name" value="WH_DNA-bd_sf"/>
</dbReference>
<dbReference type="EMBL" id="LHUQ01000015">
    <property type="protein sequence ID" value="KON64050.1"/>
    <property type="molecule type" value="Genomic_DNA"/>
</dbReference>
<dbReference type="PANTHER" id="PTHR30136">
    <property type="entry name" value="HELIX-TURN-HELIX TRANSCRIPTIONAL REGULATOR, ICLR FAMILY"/>
    <property type="match status" value="1"/>
</dbReference>
<dbReference type="PATRIC" id="fig|33995.3.peg.2677"/>
<evidence type="ECO:0000256" key="1">
    <source>
        <dbReference type="ARBA" id="ARBA00023015"/>
    </source>
</evidence>
<dbReference type="InterPro" id="IPR050707">
    <property type="entry name" value="HTH_MetabolicPath_Reg"/>
</dbReference>
<dbReference type="PROSITE" id="PS51078">
    <property type="entry name" value="ICLR_ED"/>
    <property type="match status" value="1"/>
</dbReference>
<evidence type="ECO:0000313" key="6">
    <source>
        <dbReference type="EMBL" id="KON64050.1"/>
    </source>
</evidence>
<dbReference type="InterPro" id="IPR036388">
    <property type="entry name" value="WH-like_DNA-bd_sf"/>
</dbReference>
<dbReference type="Gene3D" id="3.30.450.40">
    <property type="match status" value="1"/>
</dbReference>
<dbReference type="AlphaFoldDB" id="A0A0M0EFM6"/>
<dbReference type="GO" id="GO:0003677">
    <property type="term" value="F:DNA binding"/>
    <property type="evidence" value="ECO:0007669"/>
    <property type="project" value="UniProtKB-KW"/>
</dbReference>
<keyword evidence="3" id="KW-0804">Transcription</keyword>
<comment type="caution">
    <text evidence="6">The sequence shown here is derived from an EMBL/GenBank/DDBJ whole genome shotgun (WGS) entry which is preliminary data.</text>
</comment>
<organism evidence="6 7">
    <name type="scientific">Komagataeibacter europaeus</name>
    <name type="common">Gluconacetobacter europaeus</name>
    <dbReference type="NCBI Taxonomy" id="33995"/>
    <lineage>
        <taxon>Bacteria</taxon>
        <taxon>Pseudomonadati</taxon>
        <taxon>Pseudomonadota</taxon>
        <taxon>Alphaproteobacteria</taxon>
        <taxon>Acetobacterales</taxon>
        <taxon>Acetobacteraceae</taxon>
        <taxon>Komagataeibacter</taxon>
    </lineage>
</organism>
<proteinExistence type="predicted"/>
<dbReference type="SUPFAM" id="SSF46785">
    <property type="entry name" value="Winged helix' DNA-binding domain"/>
    <property type="match status" value="1"/>
</dbReference>
<feature type="domain" description="HTH iclR-type" evidence="4">
    <location>
        <begin position="12"/>
        <end position="71"/>
    </location>
</feature>
<dbReference type="RefSeq" id="WP_053323536.1">
    <property type="nucleotide sequence ID" value="NZ_LHUQ01000015.1"/>
</dbReference>
<dbReference type="SUPFAM" id="SSF55781">
    <property type="entry name" value="GAF domain-like"/>
    <property type="match status" value="1"/>
</dbReference>
<accession>A0A0M0EFM6</accession>
<name>A0A0M0EFM6_KOMEU</name>
<dbReference type="GO" id="GO:0045892">
    <property type="term" value="P:negative regulation of DNA-templated transcription"/>
    <property type="evidence" value="ECO:0007669"/>
    <property type="project" value="TreeGrafter"/>
</dbReference>
<dbReference type="GO" id="GO:0003700">
    <property type="term" value="F:DNA-binding transcription factor activity"/>
    <property type="evidence" value="ECO:0007669"/>
    <property type="project" value="TreeGrafter"/>
</dbReference>
<evidence type="ECO:0000259" key="5">
    <source>
        <dbReference type="PROSITE" id="PS51078"/>
    </source>
</evidence>
<protein>
    <submittedName>
        <fullName evidence="6">Transcriptional regulator KdgR</fullName>
    </submittedName>
</protein>
<evidence type="ECO:0000259" key="4">
    <source>
        <dbReference type="PROSITE" id="PS51077"/>
    </source>
</evidence>
<dbReference type="STRING" id="33995.KOEU_24010"/>
<evidence type="ECO:0000313" key="7">
    <source>
        <dbReference type="Proteomes" id="UP000037566"/>
    </source>
</evidence>
<dbReference type="Pfam" id="PF01614">
    <property type="entry name" value="IclR_C"/>
    <property type="match status" value="1"/>
</dbReference>
<dbReference type="Pfam" id="PF09339">
    <property type="entry name" value="HTH_IclR"/>
    <property type="match status" value="1"/>
</dbReference>
<dbReference type="Proteomes" id="UP000037566">
    <property type="component" value="Unassembled WGS sequence"/>
</dbReference>
<dbReference type="InterPro" id="IPR029016">
    <property type="entry name" value="GAF-like_dom_sf"/>
</dbReference>
<dbReference type="InterPro" id="IPR005471">
    <property type="entry name" value="Tscrpt_reg_IclR_N"/>
</dbReference>
<dbReference type="OrthoDB" id="6057486at2"/>
<keyword evidence="7" id="KW-1185">Reference proteome</keyword>
<dbReference type="SMART" id="SM00346">
    <property type="entry name" value="HTH_ICLR"/>
    <property type="match status" value="1"/>
</dbReference>
<evidence type="ECO:0000256" key="3">
    <source>
        <dbReference type="ARBA" id="ARBA00023163"/>
    </source>
</evidence>